<dbReference type="AlphaFoldDB" id="A0A8I7B855"/>
<dbReference type="Proteomes" id="UP000011116">
    <property type="component" value="Chromosome 2H"/>
</dbReference>
<evidence type="ECO:0008006" key="8">
    <source>
        <dbReference type="Google" id="ProtNLM"/>
    </source>
</evidence>
<evidence type="ECO:0000256" key="2">
    <source>
        <dbReference type="ARBA" id="ARBA00010846"/>
    </source>
</evidence>
<dbReference type="Pfam" id="PF00651">
    <property type="entry name" value="BTB"/>
    <property type="match status" value="1"/>
</dbReference>
<dbReference type="SUPFAM" id="SSF49599">
    <property type="entry name" value="TRAF domain-like"/>
    <property type="match status" value="1"/>
</dbReference>
<keyword evidence="7" id="KW-1185">Reference proteome</keyword>
<reference evidence="7" key="1">
    <citation type="journal article" date="2012" name="Nature">
        <title>A physical, genetic and functional sequence assembly of the barley genome.</title>
        <authorList>
            <consortium name="The International Barley Genome Sequencing Consortium"/>
            <person name="Mayer K.F."/>
            <person name="Waugh R."/>
            <person name="Brown J.W."/>
            <person name="Schulman A."/>
            <person name="Langridge P."/>
            <person name="Platzer M."/>
            <person name="Fincher G.B."/>
            <person name="Muehlbauer G.J."/>
            <person name="Sato K."/>
            <person name="Close T.J."/>
            <person name="Wise R.P."/>
            <person name="Stein N."/>
        </authorList>
    </citation>
    <scope>NUCLEOTIDE SEQUENCE [LARGE SCALE GENOMIC DNA]</scope>
    <source>
        <strain evidence="7">cv. Morex</strain>
    </source>
</reference>
<dbReference type="PROSITE" id="PS50097">
    <property type="entry name" value="BTB"/>
    <property type="match status" value="1"/>
</dbReference>
<dbReference type="SMART" id="SM00061">
    <property type="entry name" value="MATH"/>
    <property type="match status" value="1"/>
</dbReference>
<dbReference type="InterPro" id="IPR000210">
    <property type="entry name" value="BTB/POZ_dom"/>
</dbReference>
<feature type="domain" description="MATH" evidence="5">
    <location>
        <begin position="31"/>
        <end position="159"/>
    </location>
</feature>
<name>A0A8I7B855_HORVV</name>
<dbReference type="SMART" id="SM00225">
    <property type="entry name" value="BTB"/>
    <property type="match status" value="1"/>
</dbReference>
<dbReference type="InterPro" id="IPR008974">
    <property type="entry name" value="TRAF-like"/>
</dbReference>
<proteinExistence type="inferred from homology"/>
<dbReference type="InterPro" id="IPR045005">
    <property type="entry name" value="BPM1-6"/>
</dbReference>
<dbReference type="Pfam" id="PF22486">
    <property type="entry name" value="MATH_2"/>
    <property type="match status" value="1"/>
</dbReference>
<dbReference type="InterPro" id="IPR056423">
    <property type="entry name" value="BACK_BPM_SPOP"/>
</dbReference>
<dbReference type="PROSITE" id="PS50144">
    <property type="entry name" value="MATH"/>
    <property type="match status" value="1"/>
</dbReference>
<feature type="region of interest" description="Disordered" evidence="3">
    <location>
        <begin position="1"/>
        <end position="25"/>
    </location>
</feature>
<comment type="similarity">
    <text evidence="2">Belongs to the Tdpoz family.</text>
</comment>
<dbReference type="PANTHER" id="PTHR26379:SF475">
    <property type="entry name" value="MATH DOMAIN-CONTAINING PROTEIN"/>
    <property type="match status" value="1"/>
</dbReference>
<protein>
    <recommendedName>
        <fullName evidence="8">BTB domain-containing protein</fullName>
    </recommendedName>
</protein>
<dbReference type="Gene3D" id="3.30.710.10">
    <property type="entry name" value="Potassium Channel Kv1.1, Chain A"/>
    <property type="match status" value="1"/>
</dbReference>
<reference evidence="6" key="3">
    <citation type="submission" date="2022-01" db="UniProtKB">
        <authorList>
            <consortium name="EnsemblPlants"/>
        </authorList>
    </citation>
    <scope>IDENTIFICATION</scope>
    <source>
        <strain evidence="6">subsp. vulgare</strain>
    </source>
</reference>
<evidence type="ECO:0000313" key="6">
    <source>
        <dbReference type="EnsemblPlants" id="HORVU.MOREX.r3.2HG0197880.1.CDS1"/>
    </source>
</evidence>
<evidence type="ECO:0000313" key="7">
    <source>
        <dbReference type="Proteomes" id="UP000011116"/>
    </source>
</evidence>
<dbReference type="InterPro" id="IPR002083">
    <property type="entry name" value="MATH/TRAF_dom"/>
</dbReference>
<dbReference type="Gene3D" id="2.60.210.10">
    <property type="entry name" value="Apoptosis, Tumor Necrosis Factor Receptor Associated Protein 2, Chain A"/>
    <property type="match status" value="1"/>
</dbReference>
<dbReference type="Gramene" id="HORVU.MOREX.r3.2HG0197880.1">
    <property type="protein sequence ID" value="HORVU.MOREX.r3.2HG0197880.1.CDS1"/>
    <property type="gene ID" value="HORVU.MOREX.r3.2HG0197880"/>
</dbReference>
<dbReference type="PANTHER" id="PTHR26379">
    <property type="entry name" value="BTB/POZ AND MATH DOMAIN-CONTAINING PROTEIN 1"/>
    <property type="match status" value="1"/>
</dbReference>
<dbReference type="SMR" id="A0A8I7B855"/>
<organism evidence="6 7">
    <name type="scientific">Hordeum vulgare subsp. vulgare</name>
    <name type="common">Domesticated barley</name>
    <dbReference type="NCBI Taxonomy" id="112509"/>
    <lineage>
        <taxon>Eukaryota</taxon>
        <taxon>Viridiplantae</taxon>
        <taxon>Streptophyta</taxon>
        <taxon>Embryophyta</taxon>
        <taxon>Tracheophyta</taxon>
        <taxon>Spermatophyta</taxon>
        <taxon>Magnoliopsida</taxon>
        <taxon>Liliopsida</taxon>
        <taxon>Poales</taxon>
        <taxon>Poaceae</taxon>
        <taxon>BOP clade</taxon>
        <taxon>Pooideae</taxon>
        <taxon>Triticodae</taxon>
        <taxon>Triticeae</taxon>
        <taxon>Hordeinae</taxon>
        <taxon>Hordeum</taxon>
    </lineage>
</organism>
<dbReference type="Pfam" id="PF24570">
    <property type="entry name" value="BACK_BPM_SPOP"/>
    <property type="match status" value="1"/>
</dbReference>
<dbReference type="Gramene" id="HORVU.MOREX.r2.2HG0164350.1">
    <property type="protein sequence ID" value="HORVU.MOREX.r2.2HG0164350.1.CDS.1"/>
    <property type="gene ID" value="HORVU.MOREX.r2.2HG0164350"/>
</dbReference>
<evidence type="ECO:0000256" key="3">
    <source>
        <dbReference type="SAM" id="MobiDB-lite"/>
    </source>
</evidence>
<reference evidence="6" key="2">
    <citation type="submission" date="2020-10" db="EMBL/GenBank/DDBJ databases">
        <authorList>
            <person name="Scholz U."/>
            <person name="Mascher M."/>
            <person name="Fiebig A."/>
        </authorList>
    </citation>
    <scope>NUCLEOTIDE SEQUENCE [LARGE SCALE GENOMIC DNA]</scope>
    <source>
        <strain evidence="6">cv. Morex</strain>
    </source>
</reference>
<dbReference type="CDD" id="cd00121">
    <property type="entry name" value="MATH"/>
    <property type="match status" value="1"/>
</dbReference>
<dbReference type="InterPro" id="IPR011333">
    <property type="entry name" value="SKP1/BTB/POZ_sf"/>
</dbReference>
<evidence type="ECO:0000259" key="5">
    <source>
        <dbReference type="PROSITE" id="PS50144"/>
    </source>
</evidence>
<dbReference type="GO" id="GO:0016567">
    <property type="term" value="P:protein ubiquitination"/>
    <property type="evidence" value="ECO:0007669"/>
    <property type="project" value="InterPro"/>
</dbReference>
<dbReference type="EnsemblPlants" id="HORVU.MOREX.r3.2HG0197880.1">
    <property type="protein sequence ID" value="HORVU.MOREX.r3.2HG0197880.1.CDS1"/>
    <property type="gene ID" value="HORVU.MOREX.r3.2HG0197880"/>
</dbReference>
<evidence type="ECO:0000256" key="1">
    <source>
        <dbReference type="ARBA" id="ARBA00004906"/>
    </source>
</evidence>
<dbReference type="SUPFAM" id="SSF54695">
    <property type="entry name" value="POZ domain"/>
    <property type="match status" value="1"/>
</dbReference>
<accession>A0A8I7B855</accession>
<sequence>MSSSSASSANHDDDEHPSETTSSRSLADTVTVAHNFEITSYSLLDGFRPGEYICSRRFNAGGYEWCIRFYPDGQTEDDAFYTSAYLCLCTGEPCPPGVRAKYTLSLLDKNGNTSIQRSALRHIFVLPGCYYGYTRFFSKKHTNDDRFTIRCVLTVITPRTEERSAVVVPRSNLHGHLIEMLEDGEGKDVTFSVGGQLFHAHRCMLAARSPVFKVELFNGMEEKDDTRHIKVDDDMEPAIFQALLHFIYTDAFPYQYCGVDKNVPLQHLFVAADRYRLDRLKAMCEQKLCQSIDVHTVATTLALAEQHQCVQLKKACLGFLSSHGVLGDIQETDGFKQLVSSCPSVVADIVNHVAIASGSGRAAKRARVEATHSDSSSS</sequence>
<evidence type="ECO:0000259" key="4">
    <source>
        <dbReference type="PROSITE" id="PS50097"/>
    </source>
</evidence>
<feature type="domain" description="BTB" evidence="4">
    <location>
        <begin position="187"/>
        <end position="256"/>
    </location>
</feature>
<dbReference type="Gene3D" id="1.25.40.420">
    <property type="match status" value="1"/>
</dbReference>
<comment type="pathway">
    <text evidence="1">Protein modification; protein ubiquitination.</text>
</comment>